<dbReference type="GO" id="GO:0016787">
    <property type="term" value="F:hydrolase activity"/>
    <property type="evidence" value="ECO:0007669"/>
    <property type="project" value="UniProtKB-UniRule"/>
</dbReference>
<evidence type="ECO:0000256" key="2">
    <source>
        <dbReference type="ARBA" id="ARBA00022963"/>
    </source>
</evidence>
<keyword evidence="2 4" id="KW-0442">Lipid degradation</keyword>
<comment type="caution">
    <text evidence="4">Lacks conserved residue(s) required for the propagation of feature annotation.</text>
</comment>
<dbReference type="Gene3D" id="3.40.1090.10">
    <property type="entry name" value="Cytosolic phospholipase A2 catalytic domain"/>
    <property type="match status" value="2"/>
</dbReference>
<feature type="short sequence motif" description="DGA/G" evidence="4">
    <location>
        <begin position="183"/>
        <end position="185"/>
    </location>
</feature>
<dbReference type="PANTHER" id="PTHR14226:SF76">
    <property type="entry name" value="NTE FAMILY PROTEIN RSSA"/>
    <property type="match status" value="1"/>
</dbReference>
<dbReference type="PANTHER" id="PTHR14226">
    <property type="entry name" value="NEUROPATHY TARGET ESTERASE/SWISS CHEESE D.MELANOGASTER"/>
    <property type="match status" value="1"/>
</dbReference>
<dbReference type="PROSITE" id="PS51635">
    <property type="entry name" value="PNPLA"/>
    <property type="match status" value="1"/>
</dbReference>
<keyword evidence="1 4" id="KW-0378">Hydrolase</keyword>
<evidence type="ECO:0000259" key="5">
    <source>
        <dbReference type="PROSITE" id="PS51635"/>
    </source>
</evidence>
<feature type="domain" description="PNPLA" evidence="5">
    <location>
        <begin position="5"/>
        <end position="196"/>
    </location>
</feature>
<feature type="active site" description="Nucleophile" evidence="4">
    <location>
        <position position="38"/>
    </location>
</feature>
<dbReference type="InterPro" id="IPR002641">
    <property type="entry name" value="PNPLA_dom"/>
</dbReference>
<feature type="short sequence motif" description="GXSXG" evidence="4">
    <location>
        <begin position="36"/>
        <end position="40"/>
    </location>
</feature>
<dbReference type="Proteomes" id="UP000057158">
    <property type="component" value="Chromosome"/>
</dbReference>
<gene>
    <name evidence="6" type="ORF">DSOUD_3514</name>
</gene>
<organism evidence="6 7">
    <name type="scientific">Desulfuromonas soudanensis</name>
    <dbReference type="NCBI Taxonomy" id="1603606"/>
    <lineage>
        <taxon>Bacteria</taxon>
        <taxon>Pseudomonadati</taxon>
        <taxon>Thermodesulfobacteriota</taxon>
        <taxon>Desulfuromonadia</taxon>
        <taxon>Desulfuromonadales</taxon>
        <taxon>Desulfuromonadaceae</taxon>
        <taxon>Desulfuromonas</taxon>
    </lineage>
</organism>
<evidence type="ECO:0000313" key="6">
    <source>
        <dbReference type="EMBL" id="ALC18228.1"/>
    </source>
</evidence>
<keyword evidence="7" id="KW-1185">Reference proteome</keyword>
<dbReference type="KEGG" id="des:DSOUD_3514"/>
<evidence type="ECO:0000256" key="1">
    <source>
        <dbReference type="ARBA" id="ARBA00022801"/>
    </source>
</evidence>
<reference evidence="6 7" key="1">
    <citation type="submission" date="2015-07" db="EMBL/GenBank/DDBJ databases">
        <title>Isolation and Genomic Characterization of a Novel Halophilic Metal-Reducing Deltaproteobacterium from the Deep Subsurface.</title>
        <authorList>
            <person name="Badalamenti J.P."/>
            <person name="Summers Z.M."/>
            <person name="Gralnick J.A."/>
            <person name="Bond D.R."/>
        </authorList>
    </citation>
    <scope>NUCLEOTIDE SEQUENCE [LARGE SCALE GENOMIC DNA]</scope>
    <source>
        <strain evidence="6 7">WTL</strain>
    </source>
</reference>
<dbReference type="PATRIC" id="fig|1603606.3.peg.3788"/>
<dbReference type="InterPro" id="IPR050301">
    <property type="entry name" value="NTE"/>
</dbReference>
<dbReference type="AlphaFoldDB" id="A0A0M4CZP5"/>
<evidence type="ECO:0000313" key="7">
    <source>
        <dbReference type="Proteomes" id="UP000057158"/>
    </source>
</evidence>
<evidence type="ECO:0000256" key="3">
    <source>
        <dbReference type="ARBA" id="ARBA00023098"/>
    </source>
</evidence>
<evidence type="ECO:0000256" key="4">
    <source>
        <dbReference type="PROSITE-ProRule" id="PRU01161"/>
    </source>
</evidence>
<accession>A0A0M4CZP5</accession>
<dbReference type="RefSeq" id="WP_053552160.1">
    <property type="nucleotide sequence ID" value="NZ_CP010802.1"/>
</dbReference>
<dbReference type="STRING" id="1603606.DSOUD_3514"/>
<keyword evidence="3 4" id="KW-0443">Lipid metabolism</keyword>
<dbReference type="InterPro" id="IPR016035">
    <property type="entry name" value="Acyl_Trfase/lysoPLipase"/>
</dbReference>
<dbReference type="SUPFAM" id="SSF52151">
    <property type="entry name" value="FabD/lysophospholipase-like"/>
    <property type="match status" value="1"/>
</dbReference>
<protein>
    <submittedName>
        <fullName evidence="6">Patatin-like phospholipase</fullName>
    </submittedName>
</protein>
<dbReference type="EMBL" id="CP010802">
    <property type="protein sequence ID" value="ALC18228.1"/>
    <property type="molecule type" value="Genomic_DNA"/>
</dbReference>
<feature type="active site" description="Proton acceptor" evidence="4">
    <location>
        <position position="183"/>
    </location>
</feature>
<name>A0A0M4CZP5_9BACT</name>
<dbReference type="Pfam" id="PF01734">
    <property type="entry name" value="Patatin"/>
    <property type="match status" value="1"/>
</dbReference>
<dbReference type="OrthoDB" id="5290098at2"/>
<proteinExistence type="predicted"/>
<sequence length="298" mass="32791">MKIGLALGGGAARALSHIGVIEALIAHDIPIDVVTGTSMGAIIGALYAIDPDIGRVREKLLAYLASDVFAQGRLDFIRDKDLLEGEGLYYRFSRLARRGLFFTATLTRGSFISEETVERNFAALVDDIDIRSTRLPFAAAATDLRGGREFVLDQGNLRRALAASCAIPGVLPPVPWGEMQLIDGGWIDAVPIEPALHLGADLVIAVDVARDISELEHGRRALDIIFRADTISRYALAREKLARADIVLRPAVQTLHWADFTQPEKAIACGREAVESSFEEISRLLRFRRLKAWLRPPW</sequence>
<dbReference type="GO" id="GO:0016042">
    <property type="term" value="P:lipid catabolic process"/>
    <property type="evidence" value="ECO:0007669"/>
    <property type="project" value="UniProtKB-UniRule"/>
</dbReference>